<keyword evidence="2" id="KW-1185">Reference proteome</keyword>
<reference evidence="1" key="1">
    <citation type="submission" date="2021-06" db="EMBL/GenBank/DDBJ databases">
        <authorList>
            <person name="Kallberg Y."/>
            <person name="Tangrot J."/>
            <person name="Rosling A."/>
        </authorList>
    </citation>
    <scope>NUCLEOTIDE SEQUENCE</scope>
    <source>
        <strain evidence="1">87-6 pot B 2015</strain>
    </source>
</reference>
<proteinExistence type="predicted"/>
<accession>A0A9N9EW80</accession>
<evidence type="ECO:0000313" key="2">
    <source>
        <dbReference type="Proteomes" id="UP000789375"/>
    </source>
</evidence>
<organism evidence="1 2">
    <name type="scientific">Funneliformis mosseae</name>
    <name type="common">Endomycorrhizal fungus</name>
    <name type="synonym">Glomus mosseae</name>
    <dbReference type="NCBI Taxonomy" id="27381"/>
    <lineage>
        <taxon>Eukaryota</taxon>
        <taxon>Fungi</taxon>
        <taxon>Fungi incertae sedis</taxon>
        <taxon>Mucoromycota</taxon>
        <taxon>Glomeromycotina</taxon>
        <taxon>Glomeromycetes</taxon>
        <taxon>Glomerales</taxon>
        <taxon>Glomeraceae</taxon>
        <taxon>Funneliformis</taxon>
    </lineage>
</organism>
<sequence length="67" mass="7544">SLAKVDVRIHRSRAFGGFTKTTQRDNSKSQKRVHDISERFKRETKTHAPGITVGLAGNINLKAFYNS</sequence>
<gene>
    <name evidence="1" type="ORF">FMOSSE_LOCUS13439</name>
</gene>
<dbReference type="EMBL" id="CAJVPP010007959">
    <property type="protein sequence ID" value="CAG8693041.1"/>
    <property type="molecule type" value="Genomic_DNA"/>
</dbReference>
<comment type="caution">
    <text evidence="1">The sequence shown here is derived from an EMBL/GenBank/DDBJ whole genome shotgun (WGS) entry which is preliminary data.</text>
</comment>
<protein>
    <submittedName>
        <fullName evidence="1">16618_t:CDS:1</fullName>
    </submittedName>
</protein>
<evidence type="ECO:0000313" key="1">
    <source>
        <dbReference type="EMBL" id="CAG8693041.1"/>
    </source>
</evidence>
<dbReference type="Proteomes" id="UP000789375">
    <property type="component" value="Unassembled WGS sequence"/>
</dbReference>
<name>A0A9N9EW80_FUNMO</name>
<feature type="non-terminal residue" evidence="1">
    <location>
        <position position="1"/>
    </location>
</feature>
<dbReference type="AlphaFoldDB" id="A0A9N9EW80"/>